<keyword evidence="1" id="KW-0067">ATP-binding</keyword>
<gene>
    <name evidence="3" type="ORF">HK099_007798</name>
</gene>
<dbReference type="InterPro" id="IPR039028">
    <property type="entry name" value="BCKD/PDK"/>
</dbReference>
<reference evidence="3" key="1">
    <citation type="submission" date="2020-05" db="EMBL/GenBank/DDBJ databases">
        <title>Phylogenomic resolution of chytrid fungi.</title>
        <authorList>
            <person name="Stajich J.E."/>
            <person name="Amses K."/>
            <person name="Simmons R."/>
            <person name="Seto K."/>
            <person name="Myers J."/>
            <person name="Bonds A."/>
            <person name="Quandt C.A."/>
            <person name="Barry K."/>
            <person name="Liu P."/>
            <person name="Grigoriev I."/>
            <person name="Longcore J.E."/>
            <person name="James T.Y."/>
        </authorList>
    </citation>
    <scope>NUCLEOTIDE SEQUENCE</scope>
    <source>
        <strain evidence="3">JEL0476</strain>
    </source>
</reference>
<protein>
    <recommendedName>
        <fullName evidence="1">Protein-serine/threonine kinase</fullName>
        <ecNumber evidence="1">2.7.11.-</ecNumber>
    </recommendedName>
</protein>
<keyword evidence="1" id="KW-0418">Kinase</keyword>
<keyword evidence="1" id="KW-0547">Nucleotide-binding</keyword>
<evidence type="ECO:0000256" key="2">
    <source>
        <dbReference type="SAM" id="MobiDB-lite"/>
    </source>
</evidence>
<dbReference type="Gene3D" id="1.20.140.20">
    <property type="entry name" value="Alpha-ketoacid/pyruvate dehydrogenase kinase, N-terminal domain"/>
    <property type="match status" value="1"/>
</dbReference>
<keyword evidence="1" id="KW-0808">Transferase</keyword>
<sequence length="371" mass="41904">MREKQKENQEILKSGVQEFQKHWKNLSLEPSTELQNFMDKFLTISLSQNLLISEYLALNDDKNGNKNLVRTINPKTVADNAVINASEVIKKKYGVPPPIVEIVSLNESLTTLYVESHLQRMLYEIIKTSMISTVEHHWDDFHNTKPSNSETTQKNSKDDTQKENTSSWTKFFHSSLSPPNETQLTKNSNNKKKEFPPIKLVICEGKEDVTFMIKDKGGGIPDKSIKSLWLYESNQKFSGKKVSEIVTANGFPPINRQYSLPFSRVMARYFGGDLEVVSMEGRGTQIYLSLFKNETQLENLPDLTAHQEIILGEKKVKSSNLEEIPNVYANQSTAITSNSTATNFAKLNNPPWVLSLSWPGLKKISTAGSAV</sequence>
<comment type="subcellular location">
    <subcellularLocation>
        <location evidence="1">Mitochondrion matrix</location>
    </subcellularLocation>
</comment>
<dbReference type="EC" id="2.7.11.-" evidence="1"/>
<organism evidence="3 4">
    <name type="scientific">Clydaea vesicula</name>
    <dbReference type="NCBI Taxonomy" id="447962"/>
    <lineage>
        <taxon>Eukaryota</taxon>
        <taxon>Fungi</taxon>
        <taxon>Fungi incertae sedis</taxon>
        <taxon>Chytridiomycota</taxon>
        <taxon>Chytridiomycota incertae sedis</taxon>
        <taxon>Chytridiomycetes</taxon>
        <taxon>Lobulomycetales</taxon>
        <taxon>Lobulomycetaceae</taxon>
        <taxon>Clydaea</taxon>
    </lineage>
</organism>
<proteinExistence type="inferred from homology"/>
<dbReference type="Proteomes" id="UP001211065">
    <property type="component" value="Unassembled WGS sequence"/>
</dbReference>
<feature type="compositionally biased region" description="Polar residues" evidence="2">
    <location>
        <begin position="144"/>
        <end position="154"/>
    </location>
</feature>
<dbReference type="Gene3D" id="3.30.565.10">
    <property type="entry name" value="Histidine kinase-like ATPase, C-terminal domain"/>
    <property type="match status" value="1"/>
</dbReference>
<dbReference type="InterPro" id="IPR036890">
    <property type="entry name" value="HATPase_C_sf"/>
</dbReference>
<name>A0AAD5TY56_9FUNG</name>
<dbReference type="GO" id="GO:0010906">
    <property type="term" value="P:regulation of glucose metabolic process"/>
    <property type="evidence" value="ECO:0007669"/>
    <property type="project" value="TreeGrafter"/>
</dbReference>
<evidence type="ECO:0000256" key="1">
    <source>
        <dbReference type="RuleBase" id="RU366032"/>
    </source>
</evidence>
<dbReference type="GO" id="GO:0004740">
    <property type="term" value="F:pyruvate dehydrogenase (acetyl-transferring) kinase activity"/>
    <property type="evidence" value="ECO:0007669"/>
    <property type="project" value="TreeGrafter"/>
</dbReference>
<feature type="region of interest" description="Disordered" evidence="2">
    <location>
        <begin position="142"/>
        <end position="191"/>
    </location>
</feature>
<dbReference type="EMBL" id="JADGJW010000793">
    <property type="protein sequence ID" value="KAJ3212147.1"/>
    <property type="molecule type" value="Genomic_DNA"/>
</dbReference>
<keyword evidence="4" id="KW-1185">Reference proteome</keyword>
<keyword evidence="1" id="KW-0496">Mitochondrion</keyword>
<evidence type="ECO:0000313" key="4">
    <source>
        <dbReference type="Proteomes" id="UP001211065"/>
    </source>
</evidence>
<comment type="similarity">
    <text evidence="1">Belongs to the PDK/BCKDK protein kinase family.</text>
</comment>
<dbReference type="PANTHER" id="PTHR11947">
    <property type="entry name" value="PYRUVATE DEHYDROGENASE KINASE"/>
    <property type="match status" value="1"/>
</dbReference>
<evidence type="ECO:0000313" key="3">
    <source>
        <dbReference type="EMBL" id="KAJ3212147.1"/>
    </source>
</evidence>
<dbReference type="SUPFAM" id="SSF55874">
    <property type="entry name" value="ATPase domain of HSP90 chaperone/DNA topoisomerase II/histidine kinase"/>
    <property type="match status" value="1"/>
</dbReference>
<comment type="caution">
    <text evidence="3">The sequence shown here is derived from an EMBL/GenBank/DDBJ whole genome shotgun (WGS) entry which is preliminary data.</text>
</comment>
<dbReference type="AlphaFoldDB" id="A0AAD5TY56"/>
<accession>A0AAD5TY56</accession>
<feature type="compositionally biased region" description="Polar residues" evidence="2">
    <location>
        <begin position="163"/>
        <end position="188"/>
    </location>
</feature>
<dbReference type="GO" id="GO:0005759">
    <property type="term" value="C:mitochondrial matrix"/>
    <property type="evidence" value="ECO:0007669"/>
    <property type="project" value="UniProtKB-SubCell"/>
</dbReference>
<dbReference type="InterPro" id="IPR036784">
    <property type="entry name" value="AK/P_DHK_N_sf"/>
</dbReference>
<dbReference type="GO" id="GO:0005524">
    <property type="term" value="F:ATP binding"/>
    <property type="evidence" value="ECO:0007669"/>
    <property type="project" value="UniProtKB-UniRule"/>
</dbReference>